<dbReference type="InterPro" id="IPR036513">
    <property type="entry name" value="STAS_dom_sf"/>
</dbReference>
<evidence type="ECO:0000313" key="2">
    <source>
        <dbReference type="Proteomes" id="UP000229498"/>
    </source>
</evidence>
<dbReference type="OrthoDB" id="9811577at2"/>
<dbReference type="Pfam" id="PF11964">
    <property type="entry name" value="SpoIIAA-like"/>
    <property type="match status" value="2"/>
</dbReference>
<sequence length="251" mass="27909">MYAILDAPDDVLAIELSGTVTREDIQAIESACRARLERHEALGLFVDLTGLSDVTGDAIAEDIRFEMEMLSMWERFPHVAAVSDKKFVSAIVRFLNRSVAAVEFRAYDSASRDAAMAFASDVPAAPAQPRKAVRRIEPREEGVLAFEINGRVTPGDIDTIVGPLREATASGRRIDLFVRLHDYEGFDPAMLVSGSLFSAKIGAIRHVRRYALVGASDWMKRAVEAAEHVLPMEIRSFDRDDEDQAWAWLRS</sequence>
<dbReference type="AlphaFoldDB" id="A0A2M9G652"/>
<dbReference type="InterPro" id="IPR038396">
    <property type="entry name" value="SpoIIAA-like_sf"/>
</dbReference>
<organism evidence="1 2">
    <name type="scientific">Minwuia thermotolerans</name>
    <dbReference type="NCBI Taxonomy" id="2056226"/>
    <lineage>
        <taxon>Bacteria</taxon>
        <taxon>Pseudomonadati</taxon>
        <taxon>Pseudomonadota</taxon>
        <taxon>Alphaproteobacteria</taxon>
        <taxon>Minwuiales</taxon>
        <taxon>Minwuiaceae</taxon>
        <taxon>Minwuia</taxon>
    </lineage>
</organism>
<name>A0A2M9G652_9PROT</name>
<comment type="caution">
    <text evidence="1">The sequence shown here is derived from an EMBL/GenBank/DDBJ whole genome shotgun (WGS) entry which is preliminary data.</text>
</comment>
<dbReference type="Gene3D" id="3.40.50.10600">
    <property type="entry name" value="SpoIIaa-like domains"/>
    <property type="match status" value="2"/>
</dbReference>
<dbReference type="EMBL" id="PHIG01000007">
    <property type="protein sequence ID" value="PJK31184.1"/>
    <property type="molecule type" value="Genomic_DNA"/>
</dbReference>
<gene>
    <name evidence="1" type="ORF">CVT23_02830</name>
</gene>
<proteinExistence type="predicted"/>
<keyword evidence="2" id="KW-1185">Reference proteome</keyword>
<dbReference type="RefSeq" id="WP_109796198.1">
    <property type="nucleotide sequence ID" value="NZ_PHIG01000007.1"/>
</dbReference>
<dbReference type="SUPFAM" id="SSF52091">
    <property type="entry name" value="SpoIIaa-like"/>
    <property type="match status" value="2"/>
</dbReference>
<protein>
    <recommendedName>
        <fullName evidence="3">STAS/SEC14 domain-containing protein</fullName>
    </recommendedName>
</protein>
<evidence type="ECO:0008006" key="3">
    <source>
        <dbReference type="Google" id="ProtNLM"/>
    </source>
</evidence>
<reference evidence="1 2" key="1">
    <citation type="submission" date="2017-11" db="EMBL/GenBank/DDBJ databases">
        <title>Draft genome sequence of Rhizobiales bacterium SY3-13.</title>
        <authorList>
            <person name="Sun C."/>
        </authorList>
    </citation>
    <scope>NUCLEOTIDE SEQUENCE [LARGE SCALE GENOMIC DNA]</scope>
    <source>
        <strain evidence="1 2">SY3-13</strain>
    </source>
</reference>
<evidence type="ECO:0000313" key="1">
    <source>
        <dbReference type="EMBL" id="PJK31184.1"/>
    </source>
</evidence>
<accession>A0A2M9G652</accession>
<dbReference type="Proteomes" id="UP000229498">
    <property type="component" value="Unassembled WGS sequence"/>
</dbReference>
<dbReference type="InterPro" id="IPR021866">
    <property type="entry name" value="SpoIIAA-like"/>
</dbReference>